<organism evidence="4 5">
    <name type="scientific">Actinoplanes italicus</name>
    <dbReference type="NCBI Taxonomy" id="113567"/>
    <lineage>
        <taxon>Bacteria</taxon>
        <taxon>Bacillati</taxon>
        <taxon>Actinomycetota</taxon>
        <taxon>Actinomycetes</taxon>
        <taxon>Micromonosporales</taxon>
        <taxon>Micromonosporaceae</taxon>
        <taxon>Actinoplanes</taxon>
    </lineage>
</organism>
<feature type="domain" description="Alpha-L-arabinofuranosidase B arabinose-binding" evidence="3">
    <location>
        <begin position="177"/>
        <end position="289"/>
    </location>
</feature>
<evidence type="ECO:0000313" key="4">
    <source>
        <dbReference type="EMBL" id="PRX18186.1"/>
    </source>
</evidence>
<dbReference type="SUPFAM" id="SSF110221">
    <property type="entry name" value="AbfB domain"/>
    <property type="match status" value="1"/>
</dbReference>
<dbReference type="Pfam" id="PF05270">
    <property type="entry name" value="AbfB"/>
    <property type="match status" value="1"/>
</dbReference>
<feature type="transmembrane region" description="Helical" evidence="2">
    <location>
        <begin position="60"/>
        <end position="80"/>
    </location>
</feature>
<reference evidence="4 5" key="1">
    <citation type="submission" date="2018-03" db="EMBL/GenBank/DDBJ databases">
        <title>Genomic Encyclopedia of Archaeal and Bacterial Type Strains, Phase II (KMG-II): from individual species to whole genera.</title>
        <authorList>
            <person name="Goeker M."/>
        </authorList>
    </citation>
    <scope>NUCLEOTIDE SEQUENCE [LARGE SCALE GENOMIC DNA]</scope>
    <source>
        <strain evidence="4 5">DSM 43146</strain>
    </source>
</reference>
<comment type="caution">
    <text evidence="4">The sequence shown here is derived from an EMBL/GenBank/DDBJ whole genome shotgun (WGS) entry which is preliminary data.</text>
</comment>
<dbReference type="GO" id="GO:0046556">
    <property type="term" value="F:alpha-L-arabinofuranosidase activity"/>
    <property type="evidence" value="ECO:0007669"/>
    <property type="project" value="InterPro"/>
</dbReference>
<dbReference type="RefSeq" id="WP_106323763.1">
    <property type="nucleotide sequence ID" value="NZ_BOMO01000196.1"/>
</dbReference>
<dbReference type="InterPro" id="IPR036195">
    <property type="entry name" value="AbfB_ABD_sf"/>
</dbReference>
<dbReference type="GO" id="GO:0046373">
    <property type="term" value="P:L-arabinose metabolic process"/>
    <property type="evidence" value="ECO:0007669"/>
    <property type="project" value="InterPro"/>
</dbReference>
<evidence type="ECO:0000256" key="2">
    <source>
        <dbReference type="SAM" id="Phobius"/>
    </source>
</evidence>
<evidence type="ECO:0000256" key="1">
    <source>
        <dbReference type="SAM" id="MobiDB-lite"/>
    </source>
</evidence>
<evidence type="ECO:0000313" key="5">
    <source>
        <dbReference type="Proteomes" id="UP000239415"/>
    </source>
</evidence>
<feature type="region of interest" description="Disordered" evidence="1">
    <location>
        <begin position="1"/>
        <end position="28"/>
    </location>
</feature>
<evidence type="ECO:0000259" key="3">
    <source>
        <dbReference type="Pfam" id="PF05270"/>
    </source>
</evidence>
<keyword evidence="5" id="KW-1185">Reference proteome</keyword>
<proteinExistence type="predicted"/>
<dbReference type="AlphaFoldDB" id="A0A2T0K5X0"/>
<dbReference type="OrthoDB" id="3298420at2"/>
<keyword evidence="2" id="KW-1133">Transmembrane helix</keyword>
<keyword evidence="2" id="KW-0812">Transmembrane</keyword>
<feature type="region of interest" description="Disordered" evidence="1">
    <location>
        <begin position="123"/>
        <end position="166"/>
    </location>
</feature>
<dbReference type="CDD" id="cd23399">
    <property type="entry name" value="beta-trefoil_ABD_ABFB"/>
    <property type="match status" value="1"/>
</dbReference>
<accession>A0A2T0K5X0</accession>
<dbReference type="Gene3D" id="2.80.10.50">
    <property type="match status" value="1"/>
</dbReference>
<name>A0A2T0K5X0_9ACTN</name>
<sequence length="303" mass="32086">MPEDDTRNGLRVGGWIPPYSPGGTPAGPIRPTAHPASIAGRPRRDSFSRLRAGGTMRPRLVLAAALCLACAATAAIAVVLDAAKGPEPVAAEFTYPAGGLPPQPFPPAVESTDVPVSVLPSPTGTTLPAIPTEDWSPPPKTSPVATRTTTGPPATTRPATPAPVSLTVGSTVGLEAADRSGHRVRHRDYRGRLEPISRRDGADAAFRVRTGLAGNDCVSFESVNFPGYYLRHRNFEIRLDRNDASALFRQDATFCAVTIRQGAALALRSKNYPNHHVVADGEWLKIVQTSASRATAFVPRAPL</sequence>
<keyword evidence="2" id="KW-0472">Membrane</keyword>
<dbReference type="Proteomes" id="UP000239415">
    <property type="component" value="Unassembled WGS sequence"/>
</dbReference>
<gene>
    <name evidence="4" type="ORF">CLV67_11319</name>
</gene>
<protein>
    <submittedName>
        <fullName evidence="4">Alpha-L-arabinofuranosidase B-like protein</fullName>
    </submittedName>
</protein>
<dbReference type="EMBL" id="PVMZ01000013">
    <property type="protein sequence ID" value="PRX18186.1"/>
    <property type="molecule type" value="Genomic_DNA"/>
</dbReference>
<feature type="compositionally biased region" description="Low complexity" evidence="1">
    <location>
        <begin position="143"/>
        <end position="164"/>
    </location>
</feature>
<dbReference type="InterPro" id="IPR007934">
    <property type="entry name" value="AbfB_ABD"/>
</dbReference>